<evidence type="ECO:0000313" key="11">
    <source>
        <dbReference type="EMBL" id="COX00963.1"/>
    </source>
</evidence>
<evidence type="ECO:0000313" key="21">
    <source>
        <dbReference type="Proteomes" id="UP000050164"/>
    </source>
</evidence>
<dbReference type="EMBL" id="CNFT01000793">
    <property type="protein sequence ID" value="CKS34808.1"/>
    <property type="molecule type" value="Genomic_DNA"/>
</dbReference>
<dbReference type="EMBL" id="CFOE01000433">
    <property type="protein sequence ID" value="CFE41380.1"/>
    <property type="molecule type" value="Genomic_DNA"/>
</dbReference>
<evidence type="ECO:0000313" key="3">
    <source>
        <dbReference type="EMBL" id="CFE55529.1"/>
    </source>
</evidence>
<dbReference type="Proteomes" id="UP000039217">
    <property type="component" value="Unassembled WGS sequence"/>
</dbReference>
<dbReference type="Proteomes" id="UP000048600">
    <property type="component" value="Unassembled WGS sequence"/>
</dbReference>
<dbReference type="Proteomes" id="UP000046680">
    <property type="component" value="Unassembled WGS sequence"/>
</dbReference>
<dbReference type="AlphaFoldDB" id="A0A0T9C729"/>
<dbReference type="Proteomes" id="UP000049023">
    <property type="component" value="Unassembled WGS sequence"/>
</dbReference>
<evidence type="ECO:0000313" key="8">
    <source>
        <dbReference type="EMBL" id="COV67332.1"/>
    </source>
</evidence>
<dbReference type="Proteomes" id="UP000048289">
    <property type="component" value="Unassembled WGS sequence"/>
</dbReference>
<dbReference type="Proteomes" id="UP000038802">
    <property type="component" value="Unassembled WGS sequence"/>
</dbReference>
<dbReference type="Proteomes" id="UP000045842">
    <property type="component" value="Unassembled WGS sequence"/>
</dbReference>
<evidence type="ECO:0000313" key="16">
    <source>
        <dbReference type="Proteomes" id="UP000046680"/>
    </source>
</evidence>
<dbReference type="EMBL" id="CNFU01000026">
    <property type="protein sequence ID" value="CKQ90253.1"/>
    <property type="molecule type" value="Genomic_DNA"/>
</dbReference>
<evidence type="ECO:0000313" key="13">
    <source>
        <dbReference type="Proteomes" id="UP000039217"/>
    </source>
</evidence>
<evidence type="ECO:0000313" key="9">
    <source>
        <dbReference type="EMBL" id="COV87476.1"/>
    </source>
</evidence>
<evidence type="ECO:0000313" key="14">
    <source>
        <dbReference type="Proteomes" id="UP000044938"/>
    </source>
</evidence>
<feature type="region of interest" description="Disordered" evidence="1">
    <location>
        <begin position="1"/>
        <end position="34"/>
    </location>
</feature>
<evidence type="ECO:0000313" key="7">
    <source>
        <dbReference type="EMBL" id="CNU90673.1"/>
    </source>
</evidence>
<evidence type="ECO:0000256" key="1">
    <source>
        <dbReference type="SAM" id="MobiDB-lite"/>
    </source>
</evidence>
<evidence type="ECO:0000313" key="2">
    <source>
        <dbReference type="EMBL" id="CFE41380.1"/>
    </source>
</evidence>
<dbReference type="EMBL" id="CSAD01000297">
    <property type="protein sequence ID" value="COV67332.1"/>
    <property type="molecule type" value="Genomic_DNA"/>
</dbReference>
<name>A0A0T9C729_MYCTX</name>
<dbReference type="Proteomes" id="UP000046947">
    <property type="component" value="Unassembled WGS sequence"/>
</dbReference>
<dbReference type="EMBL" id="CSAJ01000646">
    <property type="protein sequence ID" value="COX00963.1"/>
    <property type="molecule type" value="Genomic_DNA"/>
</dbReference>
<dbReference type="EMBL" id="CFOH01000411">
    <property type="protein sequence ID" value="CFE55529.1"/>
    <property type="molecule type" value="Genomic_DNA"/>
</dbReference>
<evidence type="ECO:0000313" key="20">
    <source>
        <dbReference type="Proteomes" id="UP000049023"/>
    </source>
</evidence>
<dbReference type="EMBL" id="CSAE01000228">
    <property type="protein sequence ID" value="COV87476.1"/>
    <property type="molecule type" value="Genomic_DNA"/>
</dbReference>
<evidence type="ECO:0000313" key="15">
    <source>
        <dbReference type="Proteomes" id="UP000045842"/>
    </source>
</evidence>
<sequence length="67" mass="6726">MPDAPAKNTCRKVGMASRDSAPSDESSVGTLRQPRTCSPSASAIFCTAAQAAAASLDDCGKNAIPVA</sequence>
<protein>
    <submittedName>
        <fullName evidence="9">Uncharacterized protein</fullName>
    </submittedName>
</protein>
<dbReference type="Proteomes" id="UP000050164">
    <property type="component" value="Unassembled WGS sequence"/>
</dbReference>
<evidence type="ECO:0000313" key="5">
    <source>
        <dbReference type="EMBL" id="CKQ90253.1"/>
    </source>
</evidence>
<evidence type="ECO:0000313" key="19">
    <source>
        <dbReference type="Proteomes" id="UP000048600"/>
    </source>
</evidence>
<organism evidence="9 12">
    <name type="scientific">Mycobacterium tuberculosis</name>
    <dbReference type="NCBI Taxonomy" id="1773"/>
    <lineage>
        <taxon>Bacteria</taxon>
        <taxon>Bacillati</taxon>
        <taxon>Actinomycetota</taxon>
        <taxon>Actinomycetes</taxon>
        <taxon>Mycobacteriales</taxon>
        <taxon>Mycobacteriaceae</taxon>
        <taxon>Mycobacterium</taxon>
        <taxon>Mycobacterium tuberculosis complex</taxon>
    </lineage>
</organism>
<proteinExistence type="predicted"/>
<dbReference type="EMBL" id="CQQC01000365">
    <property type="protein sequence ID" value="CNU90673.1"/>
    <property type="molecule type" value="Genomic_DNA"/>
</dbReference>
<reference evidence="9" key="1">
    <citation type="submission" date="2015-03" db="EMBL/GenBank/DDBJ databases">
        <authorList>
            <person name="Murphy D."/>
        </authorList>
    </citation>
    <scope>NUCLEOTIDE SEQUENCE [LARGE SCALE GENOMIC DNA]</scope>
    <source>
        <strain evidence="9">K00500041</strain>
    </source>
</reference>
<evidence type="ECO:0000313" key="12">
    <source>
        <dbReference type="Proteomes" id="UP000038802"/>
    </source>
</evidence>
<evidence type="ECO:0000313" key="18">
    <source>
        <dbReference type="Proteomes" id="UP000048289"/>
    </source>
</evidence>
<gene>
    <name evidence="4" type="ORF">ERS007657_01316</name>
    <name evidence="7" type="ORF">ERS007661_01348</name>
    <name evidence="8" type="ORF">ERS007679_02259</name>
    <name evidence="2" type="ORF">ERS007681_02902</name>
    <name evidence="3" type="ORF">ERS007688_02454</name>
    <name evidence="9" type="ORF">ERS007703_02216</name>
    <name evidence="11" type="ORF">ERS007720_03733</name>
    <name evidence="10" type="ORF">ERS007741_02315</name>
    <name evidence="6" type="ORF">ERS027659_02975</name>
    <name evidence="5" type="ORF">ERS027661_00264</name>
</gene>
<dbReference type="EMBL" id="CHKL01000258">
    <property type="protein sequence ID" value="COW36631.1"/>
    <property type="molecule type" value="Genomic_DNA"/>
</dbReference>
<evidence type="ECO:0000313" key="6">
    <source>
        <dbReference type="EMBL" id="CKS34808.1"/>
    </source>
</evidence>
<accession>A0A0T9C729</accession>
<dbReference type="EMBL" id="CGCX01000393">
    <property type="protein sequence ID" value="CFR74906.1"/>
    <property type="molecule type" value="Genomic_DNA"/>
</dbReference>
<evidence type="ECO:0000313" key="17">
    <source>
        <dbReference type="Proteomes" id="UP000046947"/>
    </source>
</evidence>
<dbReference type="Proteomes" id="UP000044938">
    <property type="component" value="Unassembled WGS sequence"/>
</dbReference>
<evidence type="ECO:0000313" key="10">
    <source>
        <dbReference type="EMBL" id="COW36631.1"/>
    </source>
</evidence>
<evidence type="ECO:0000313" key="4">
    <source>
        <dbReference type="EMBL" id="CFR74906.1"/>
    </source>
</evidence>
<feature type="compositionally biased region" description="Polar residues" evidence="1">
    <location>
        <begin position="23"/>
        <end position="34"/>
    </location>
</feature>
<reference evidence="12 13" key="2">
    <citation type="submission" date="2015-03" db="EMBL/GenBank/DDBJ databases">
        <authorList>
            <consortium name="Pathogen Informatics"/>
        </authorList>
    </citation>
    <scope>NUCLEOTIDE SEQUENCE [LARGE SCALE GENOMIC DNA]</scope>
    <source>
        <strain evidence="6 21">Bir 185</strain>
        <strain evidence="5 20">Bir 187</strain>
        <strain evidence="4 16">C09601061</strain>
        <strain evidence="7 13">D00501624</strain>
        <strain evidence="8 15">G09801536</strain>
        <strain evidence="2 18">G09901357</strain>
        <strain evidence="3 17">H09601792</strain>
        <strain evidence="12">K00500041</strain>
        <strain evidence="11 14">M09401471</strain>
        <strain evidence="10 19">P00601463</strain>
    </source>
</reference>